<dbReference type="GeneID" id="78571298"/>
<dbReference type="InterPro" id="IPR001509">
    <property type="entry name" value="Epimerase_deHydtase"/>
</dbReference>
<dbReference type="GO" id="GO:0008460">
    <property type="term" value="F:dTDP-glucose 4,6-dehydratase activity"/>
    <property type="evidence" value="ECO:0007669"/>
    <property type="project" value="UniProtKB-EC"/>
</dbReference>
<dbReference type="InterPro" id="IPR044516">
    <property type="entry name" value="UXS-like"/>
</dbReference>
<name>A0A379F305_9BACT</name>
<evidence type="ECO:0000259" key="5">
    <source>
        <dbReference type="Pfam" id="PF01370"/>
    </source>
</evidence>
<evidence type="ECO:0000256" key="1">
    <source>
        <dbReference type="ARBA" id="ARBA00001911"/>
    </source>
</evidence>
<sequence length="344" mass="38839">MNTILEQDIELFAQQFALKDELRKKTIAITGATGLLGACMVRCLLKLNSQQNLGLRILAVVRNTEKAEVMFDKQNDVLGFYAYDFSKNEIFNPTEKIDFIVHFASPTASKYFVEYPVETMVTVFNGTKKLLDYARTNQTQSVLLASSLEVYGTITNDSKPLTEDAQGFLNPMDVRSSYPMAKRAAETLCHNYAKEYGTHTKVARLAQTFGAGVTKNDNRVFAQFARSIINGEDIIMHTKGELCRCYCYTTDAIAAMLYILLRGKDGEAYNVANETTYISIKDMATLLAEAFNPKVKVVVELKENMGYSPTTKLRLSTNKIQQLGWTPHYNLQEMFHRLIESLKQ</sequence>
<dbReference type="PANTHER" id="PTHR43078">
    <property type="entry name" value="UDP-GLUCURONIC ACID DECARBOXYLASE-RELATED"/>
    <property type="match status" value="1"/>
</dbReference>
<dbReference type="SUPFAM" id="SSF51735">
    <property type="entry name" value="NAD(P)-binding Rossmann-fold domains"/>
    <property type="match status" value="1"/>
</dbReference>
<dbReference type="GO" id="GO:0070403">
    <property type="term" value="F:NAD+ binding"/>
    <property type="evidence" value="ECO:0007669"/>
    <property type="project" value="InterPro"/>
</dbReference>
<evidence type="ECO:0000256" key="3">
    <source>
        <dbReference type="ARBA" id="ARBA00023027"/>
    </source>
</evidence>
<dbReference type="EMBL" id="UGTP01000001">
    <property type="protein sequence ID" value="SUC13001.1"/>
    <property type="molecule type" value="Genomic_DNA"/>
</dbReference>
<evidence type="ECO:0000313" key="6">
    <source>
        <dbReference type="EMBL" id="SUC13001.1"/>
    </source>
</evidence>
<dbReference type="GO" id="GO:0005737">
    <property type="term" value="C:cytoplasm"/>
    <property type="evidence" value="ECO:0007669"/>
    <property type="project" value="TreeGrafter"/>
</dbReference>
<dbReference type="Pfam" id="PF01370">
    <property type="entry name" value="Epimerase"/>
    <property type="match status" value="1"/>
</dbReference>
<gene>
    <name evidence="6" type="primary">strE</name>
    <name evidence="6" type="ORF">NCTC13043_01624</name>
</gene>
<dbReference type="Proteomes" id="UP000254235">
    <property type="component" value="Unassembled WGS sequence"/>
</dbReference>
<keyword evidence="4 6" id="KW-0456">Lyase</keyword>
<keyword evidence="2" id="KW-0210">Decarboxylase</keyword>
<comment type="cofactor">
    <cofactor evidence="1">
        <name>NAD(+)</name>
        <dbReference type="ChEBI" id="CHEBI:57540"/>
    </cofactor>
</comment>
<dbReference type="RefSeq" id="WP_115083632.1">
    <property type="nucleotide sequence ID" value="NZ_UGTP01000001.1"/>
</dbReference>
<dbReference type="EC" id="4.2.1.46" evidence="6"/>
<dbReference type="OrthoDB" id="9810015at2"/>
<dbReference type="InterPro" id="IPR036291">
    <property type="entry name" value="NAD(P)-bd_dom_sf"/>
</dbReference>
<dbReference type="GO" id="GO:0042732">
    <property type="term" value="P:D-xylose metabolic process"/>
    <property type="evidence" value="ECO:0007669"/>
    <property type="project" value="InterPro"/>
</dbReference>
<dbReference type="Gene3D" id="3.40.50.720">
    <property type="entry name" value="NAD(P)-binding Rossmann-like Domain"/>
    <property type="match status" value="1"/>
</dbReference>
<proteinExistence type="predicted"/>
<evidence type="ECO:0000313" key="7">
    <source>
        <dbReference type="Proteomes" id="UP000254235"/>
    </source>
</evidence>
<dbReference type="AlphaFoldDB" id="A0A379F305"/>
<accession>A0A379F305</accession>
<evidence type="ECO:0000256" key="4">
    <source>
        <dbReference type="ARBA" id="ARBA00023239"/>
    </source>
</evidence>
<feature type="domain" description="NAD-dependent epimerase/dehydratase" evidence="5">
    <location>
        <begin position="27"/>
        <end position="272"/>
    </location>
</feature>
<dbReference type="GO" id="GO:0048040">
    <property type="term" value="F:UDP-glucuronate decarboxylase activity"/>
    <property type="evidence" value="ECO:0007669"/>
    <property type="project" value="TreeGrafter"/>
</dbReference>
<evidence type="ECO:0000256" key="2">
    <source>
        <dbReference type="ARBA" id="ARBA00022793"/>
    </source>
</evidence>
<organism evidence="6 7">
    <name type="scientific">Prevotella pallens</name>
    <dbReference type="NCBI Taxonomy" id="60133"/>
    <lineage>
        <taxon>Bacteria</taxon>
        <taxon>Pseudomonadati</taxon>
        <taxon>Bacteroidota</taxon>
        <taxon>Bacteroidia</taxon>
        <taxon>Bacteroidales</taxon>
        <taxon>Prevotellaceae</taxon>
        <taxon>Prevotella</taxon>
    </lineage>
</organism>
<keyword evidence="3" id="KW-0520">NAD</keyword>
<reference evidence="6 7" key="1">
    <citation type="submission" date="2018-06" db="EMBL/GenBank/DDBJ databases">
        <authorList>
            <consortium name="Pathogen Informatics"/>
            <person name="Doyle S."/>
        </authorList>
    </citation>
    <scope>NUCLEOTIDE SEQUENCE [LARGE SCALE GENOMIC DNA]</scope>
    <source>
        <strain evidence="6 7">NCTC13043</strain>
    </source>
</reference>
<protein>
    <submittedName>
        <fullName evidence="6">dTDP-glucose 4,6-dehydratase</fullName>
        <ecNumber evidence="6">4.2.1.46</ecNumber>
    </submittedName>
</protein>
<dbReference type="PANTHER" id="PTHR43078:SF6">
    <property type="entry name" value="UDP-GLUCURONIC ACID DECARBOXYLASE 1"/>
    <property type="match status" value="1"/>
</dbReference>